<gene>
    <name evidence="1" type="ORF">IHE45_20G093100</name>
</gene>
<protein>
    <submittedName>
        <fullName evidence="1">Uncharacterized protein</fullName>
    </submittedName>
</protein>
<evidence type="ECO:0000313" key="2">
    <source>
        <dbReference type="Proteomes" id="UP000827976"/>
    </source>
</evidence>
<dbReference type="Proteomes" id="UP000827976">
    <property type="component" value="Chromosome 20"/>
</dbReference>
<evidence type="ECO:0000313" key="1">
    <source>
        <dbReference type="EMBL" id="KAH7651994.1"/>
    </source>
</evidence>
<keyword evidence="2" id="KW-1185">Reference proteome</keyword>
<comment type="caution">
    <text evidence="1">The sequence shown here is derived from an EMBL/GenBank/DDBJ whole genome shotgun (WGS) entry which is preliminary data.</text>
</comment>
<sequence>MPSEDDQKNQRQKKSRGMARLLFSGVAAGGSSDVGLSFGASLIVCSFIVMACGSHVWWRRRRCSTSVMSIHQVRPGEDGDVCVWQKSILMGEKCQLPDFSGIITYDSAGNLVTPGRPRMALC</sequence>
<dbReference type="EMBL" id="CM037030">
    <property type="protein sequence ID" value="KAH7651994.1"/>
    <property type="molecule type" value="Genomic_DNA"/>
</dbReference>
<name>A0ACB7TTC3_DIOAL</name>
<accession>A0ACB7TTC3</accession>
<organism evidence="1 2">
    <name type="scientific">Dioscorea alata</name>
    <name type="common">Purple yam</name>
    <dbReference type="NCBI Taxonomy" id="55571"/>
    <lineage>
        <taxon>Eukaryota</taxon>
        <taxon>Viridiplantae</taxon>
        <taxon>Streptophyta</taxon>
        <taxon>Embryophyta</taxon>
        <taxon>Tracheophyta</taxon>
        <taxon>Spermatophyta</taxon>
        <taxon>Magnoliopsida</taxon>
        <taxon>Liliopsida</taxon>
        <taxon>Dioscoreales</taxon>
        <taxon>Dioscoreaceae</taxon>
        <taxon>Dioscorea</taxon>
    </lineage>
</organism>
<proteinExistence type="predicted"/>
<reference evidence="2" key="1">
    <citation type="journal article" date="2022" name="Nat. Commun.">
        <title>Chromosome evolution and the genetic basis of agronomically important traits in greater yam.</title>
        <authorList>
            <person name="Bredeson J.V."/>
            <person name="Lyons J.B."/>
            <person name="Oniyinde I.O."/>
            <person name="Okereke N.R."/>
            <person name="Kolade O."/>
            <person name="Nnabue I."/>
            <person name="Nwadili C.O."/>
            <person name="Hribova E."/>
            <person name="Parker M."/>
            <person name="Nwogha J."/>
            <person name="Shu S."/>
            <person name="Carlson J."/>
            <person name="Kariba R."/>
            <person name="Muthemba S."/>
            <person name="Knop K."/>
            <person name="Barton G.J."/>
            <person name="Sherwood A.V."/>
            <person name="Lopez-Montes A."/>
            <person name="Asiedu R."/>
            <person name="Jamnadass R."/>
            <person name="Muchugi A."/>
            <person name="Goodstein D."/>
            <person name="Egesi C.N."/>
            <person name="Featherston J."/>
            <person name="Asfaw A."/>
            <person name="Simpson G.G."/>
            <person name="Dolezel J."/>
            <person name="Hendre P.S."/>
            <person name="Van Deynze A."/>
            <person name="Kumar P.L."/>
            <person name="Obidiegwu J.E."/>
            <person name="Bhattacharjee R."/>
            <person name="Rokhsar D.S."/>
        </authorList>
    </citation>
    <scope>NUCLEOTIDE SEQUENCE [LARGE SCALE GENOMIC DNA]</scope>
    <source>
        <strain evidence="2">cv. TDa95/00328</strain>
    </source>
</reference>